<reference evidence="1 2" key="1">
    <citation type="submission" date="2016-11" db="EMBL/GenBank/DDBJ databases">
        <authorList>
            <person name="Jaros S."/>
            <person name="Januszkiewicz K."/>
            <person name="Wedrychowicz H."/>
        </authorList>
    </citation>
    <scope>NUCLEOTIDE SEQUENCE [LARGE SCALE GENOMIC DNA]</scope>
    <source>
        <strain evidence="1 2">DSM 24787</strain>
    </source>
</reference>
<dbReference type="EMBL" id="FSRA01000002">
    <property type="protein sequence ID" value="SIO48359.1"/>
    <property type="molecule type" value="Genomic_DNA"/>
</dbReference>
<evidence type="ECO:0000313" key="2">
    <source>
        <dbReference type="Proteomes" id="UP000185003"/>
    </source>
</evidence>
<sequence length="75" mass="8494">MIGGLCRLFNDIGAKKQGCKNTAPKNFNHIFIEKPVTNFHNLEITLIYKLANAIFYLVNVPKTPLNDSVRSDYLP</sequence>
<name>A0A1N6JVW3_9BACT</name>
<proteinExistence type="predicted"/>
<dbReference type="Proteomes" id="UP000185003">
    <property type="component" value="Unassembled WGS sequence"/>
</dbReference>
<gene>
    <name evidence="1" type="ORF">SAMN04488055_4522</name>
</gene>
<keyword evidence="2" id="KW-1185">Reference proteome</keyword>
<evidence type="ECO:0000313" key="1">
    <source>
        <dbReference type="EMBL" id="SIO48359.1"/>
    </source>
</evidence>
<protein>
    <submittedName>
        <fullName evidence="1">Uncharacterized protein</fullName>
    </submittedName>
</protein>
<organism evidence="1 2">
    <name type="scientific">Chitinophaga niabensis</name>
    <dbReference type="NCBI Taxonomy" id="536979"/>
    <lineage>
        <taxon>Bacteria</taxon>
        <taxon>Pseudomonadati</taxon>
        <taxon>Bacteroidota</taxon>
        <taxon>Chitinophagia</taxon>
        <taxon>Chitinophagales</taxon>
        <taxon>Chitinophagaceae</taxon>
        <taxon>Chitinophaga</taxon>
    </lineage>
</organism>
<accession>A0A1N6JVW3</accession>
<dbReference type="AlphaFoldDB" id="A0A1N6JVW3"/>